<evidence type="ECO:0000313" key="1">
    <source>
        <dbReference type="EMBL" id="ERN15237.1"/>
    </source>
</evidence>
<dbReference type="Proteomes" id="UP000017836">
    <property type="component" value="Unassembled WGS sequence"/>
</dbReference>
<dbReference type="SUPFAM" id="SSF56112">
    <property type="entry name" value="Protein kinase-like (PK-like)"/>
    <property type="match status" value="1"/>
</dbReference>
<dbReference type="Gramene" id="ERN15237">
    <property type="protein sequence ID" value="ERN15237"/>
    <property type="gene ID" value="AMTR_s00056p00200580"/>
</dbReference>
<dbReference type="Gene3D" id="1.10.510.10">
    <property type="entry name" value="Transferase(Phosphotransferase) domain 1"/>
    <property type="match status" value="1"/>
</dbReference>
<feature type="non-terminal residue" evidence="1">
    <location>
        <position position="1"/>
    </location>
</feature>
<evidence type="ECO:0008006" key="3">
    <source>
        <dbReference type="Google" id="ProtNLM"/>
    </source>
</evidence>
<dbReference type="PANTHER" id="PTHR45631">
    <property type="entry name" value="OS07G0107800 PROTEIN-RELATED"/>
    <property type="match status" value="1"/>
</dbReference>
<reference evidence="2" key="1">
    <citation type="journal article" date="2013" name="Science">
        <title>The Amborella genome and the evolution of flowering plants.</title>
        <authorList>
            <consortium name="Amborella Genome Project"/>
        </authorList>
    </citation>
    <scope>NUCLEOTIDE SEQUENCE [LARGE SCALE GENOMIC DNA]</scope>
</reference>
<keyword evidence="2" id="KW-1185">Reference proteome</keyword>
<dbReference type="InterPro" id="IPR011009">
    <property type="entry name" value="Kinase-like_dom_sf"/>
</dbReference>
<dbReference type="AlphaFoldDB" id="U5D1F8"/>
<dbReference type="EMBL" id="KI392510">
    <property type="protein sequence ID" value="ERN15237.1"/>
    <property type="molecule type" value="Genomic_DNA"/>
</dbReference>
<dbReference type="HOGENOM" id="CLU_000288_112_5_1"/>
<gene>
    <name evidence="1" type="ORF">AMTR_s00056p00200580</name>
</gene>
<sequence length="133" mass="14897">YYITNKLNVKSDVYSFGIVLLEIISGQPAIIEEEAIHIVQWVTPKVVRGEIDSVIDPKLQGDYDINSAWKAAEIALACTPQSAIKRATMSDVIGELRGCIQLERSRLKRRSSRKESFTSISLESEILFDPSAR</sequence>
<organism evidence="1 2">
    <name type="scientific">Amborella trichopoda</name>
    <dbReference type="NCBI Taxonomy" id="13333"/>
    <lineage>
        <taxon>Eukaryota</taxon>
        <taxon>Viridiplantae</taxon>
        <taxon>Streptophyta</taxon>
        <taxon>Embryophyta</taxon>
        <taxon>Tracheophyta</taxon>
        <taxon>Spermatophyta</taxon>
        <taxon>Magnoliopsida</taxon>
        <taxon>Amborellales</taxon>
        <taxon>Amborellaceae</taxon>
        <taxon>Amborella</taxon>
    </lineage>
</organism>
<name>U5D1F8_AMBTC</name>
<dbReference type="PANTHER" id="PTHR45631:SF162">
    <property type="entry name" value="PROTEIN KINASE DOMAIN-CONTAINING PROTEIN"/>
    <property type="match status" value="1"/>
</dbReference>
<dbReference type="OMA" id="NINSMWK"/>
<evidence type="ECO:0000313" key="2">
    <source>
        <dbReference type="Proteomes" id="UP000017836"/>
    </source>
</evidence>
<protein>
    <recommendedName>
        <fullName evidence="3">Serine-threonine/tyrosine-protein kinase catalytic domain-containing protein</fullName>
    </recommendedName>
</protein>
<dbReference type="eggNOG" id="ENOG502QQCZ">
    <property type="taxonomic scope" value="Eukaryota"/>
</dbReference>
<accession>U5D1F8</accession>
<proteinExistence type="predicted"/>